<gene>
    <name evidence="1" type="ORF">B0H16DRAFT_1746850</name>
</gene>
<comment type="caution">
    <text evidence="1">The sequence shown here is derived from an EMBL/GenBank/DDBJ whole genome shotgun (WGS) entry which is preliminary data.</text>
</comment>
<dbReference type="CDD" id="cd21037">
    <property type="entry name" value="MLKL_NTD"/>
    <property type="match status" value="1"/>
</dbReference>
<dbReference type="Proteomes" id="UP001215598">
    <property type="component" value="Unassembled WGS sequence"/>
</dbReference>
<reference evidence="1" key="1">
    <citation type="submission" date="2023-03" db="EMBL/GenBank/DDBJ databases">
        <title>Massive genome expansion in bonnet fungi (Mycena s.s.) driven by repeated elements and novel gene families across ecological guilds.</title>
        <authorList>
            <consortium name="Lawrence Berkeley National Laboratory"/>
            <person name="Harder C.B."/>
            <person name="Miyauchi S."/>
            <person name="Viragh M."/>
            <person name="Kuo A."/>
            <person name="Thoen E."/>
            <person name="Andreopoulos B."/>
            <person name="Lu D."/>
            <person name="Skrede I."/>
            <person name="Drula E."/>
            <person name="Henrissat B."/>
            <person name="Morin E."/>
            <person name="Kohler A."/>
            <person name="Barry K."/>
            <person name="LaButti K."/>
            <person name="Morin E."/>
            <person name="Salamov A."/>
            <person name="Lipzen A."/>
            <person name="Mereny Z."/>
            <person name="Hegedus B."/>
            <person name="Baldrian P."/>
            <person name="Stursova M."/>
            <person name="Weitz H."/>
            <person name="Taylor A."/>
            <person name="Grigoriev I.V."/>
            <person name="Nagy L.G."/>
            <person name="Martin F."/>
            <person name="Kauserud H."/>
        </authorList>
    </citation>
    <scope>NUCLEOTIDE SEQUENCE</scope>
    <source>
        <strain evidence="1">CBHHK182m</strain>
    </source>
</reference>
<dbReference type="InterPro" id="IPR059179">
    <property type="entry name" value="MLKL-like_MCAfunc"/>
</dbReference>
<keyword evidence="2" id="KW-1185">Reference proteome</keyword>
<accession>A0AAD7GWC1</accession>
<protein>
    <submittedName>
        <fullName evidence="1">Uncharacterized protein</fullName>
    </submittedName>
</protein>
<evidence type="ECO:0000313" key="2">
    <source>
        <dbReference type="Proteomes" id="UP001215598"/>
    </source>
</evidence>
<proteinExistence type="predicted"/>
<dbReference type="AlphaFoldDB" id="A0AAD7GWC1"/>
<dbReference type="GO" id="GO:0007166">
    <property type="term" value="P:cell surface receptor signaling pathway"/>
    <property type="evidence" value="ECO:0007669"/>
    <property type="project" value="InterPro"/>
</dbReference>
<dbReference type="InterPro" id="IPR036537">
    <property type="entry name" value="Adaptor_Cbl_N_dom_sf"/>
</dbReference>
<dbReference type="EMBL" id="JARKIB010000455">
    <property type="protein sequence ID" value="KAJ7706631.1"/>
    <property type="molecule type" value="Genomic_DNA"/>
</dbReference>
<name>A0AAD7GWC1_9AGAR</name>
<organism evidence="1 2">
    <name type="scientific">Mycena metata</name>
    <dbReference type="NCBI Taxonomy" id="1033252"/>
    <lineage>
        <taxon>Eukaryota</taxon>
        <taxon>Fungi</taxon>
        <taxon>Dikarya</taxon>
        <taxon>Basidiomycota</taxon>
        <taxon>Agaricomycotina</taxon>
        <taxon>Agaricomycetes</taxon>
        <taxon>Agaricomycetidae</taxon>
        <taxon>Agaricales</taxon>
        <taxon>Marasmiineae</taxon>
        <taxon>Mycenaceae</taxon>
        <taxon>Mycena</taxon>
    </lineage>
</organism>
<evidence type="ECO:0000313" key="1">
    <source>
        <dbReference type="EMBL" id="KAJ7706631.1"/>
    </source>
</evidence>
<sequence>MPQQLKARIQGIKACLVSALALFDGLNKAFAPPFIEAIGKSTEALIDGIQNLKSNKEECFQLVEQIHQVLYAIIDLYIKSETVGSLPPSIVDHTERFMGTLQKICTYIGAHQKGNRIRQFFRQSEMNALLKDCHSGLDQAMQVFKVQPGYMVFNSIIEVQKKAEDMHNDLLELVAMLSDSTVSDRSSSVGSFSFLHKTFS</sequence>
<dbReference type="Gene3D" id="1.20.930.20">
    <property type="entry name" value="Adaptor protein Cbl, N-terminal domain"/>
    <property type="match status" value="1"/>
</dbReference>